<evidence type="ECO:0000256" key="1">
    <source>
        <dbReference type="SAM" id="Coils"/>
    </source>
</evidence>
<dbReference type="NCBIfam" id="NF033517">
    <property type="entry name" value="transpos_IS66"/>
    <property type="match status" value="1"/>
</dbReference>
<feature type="domain" description="Transposase TnpC homeodomain" evidence="4">
    <location>
        <begin position="64"/>
        <end position="138"/>
    </location>
</feature>
<accession>A0A2A4HVJ4</accession>
<dbReference type="InterPro" id="IPR024463">
    <property type="entry name" value="Transposase_TnpC_homeodom"/>
</dbReference>
<dbReference type="Pfam" id="PF13005">
    <property type="entry name" value="zf-IS66"/>
    <property type="match status" value="1"/>
</dbReference>
<dbReference type="AlphaFoldDB" id="A0A2A4HVJ4"/>
<feature type="domain" description="Transposase IS66 zinc-finger binding" evidence="3">
    <location>
        <begin position="147"/>
        <end position="189"/>
    </location>
</feature>
<reference evidence="6 7" key="1">
    <citation type="submission" date="2017-09" db="EMBL/GenBank/DDBJ databases">
        <title>Sphingomonas ginsenosidimutans KACC 14949, whole genome shotgun sequence.</title>
        <authorList>
            <person name="Feng G."/>
            <person name="Zhu H."/>
        </authorList>
    </citation>
    <scope>NUCLEOTIDE SEQUENCE [LARGE SCALE GENOMIC DNA]</scope>
    <source>
        <strain evidence="6 7">KACC 14949</strain>
    </source>
</reference>
<keyword evidence="1" id="KW-0175">Coiled coil</keyword>
<dbReference type="Pfam" id="PF13817">
    <property type="entry name" value="DDE_Tnp_IS66_C"/>
    <property type="match status" value="1"/>
</dbReference>
<protein>
    <submittedName>
        <fullName evidence="6">Transposase</fullName>
    </submittedName>
</protein>
<dbReference type="InterPro" id="IPR052344">
    <property type="entry name" value="Transposase-related"/>
</dbReference>
<dbReference type="PANTHER" id="PTHR33678:SF1">
    <property type="entry name" value="BLL1576 PROTEIN"/>
    <property type="match status" value="1"/>
</dbReference>
<name>A0A2A4HVJ4_9SPHN</name>
<comment type="caution">
    <text evidence="6">The sequence shown here is derived from an EMBL/GenBank/DDBJ whole genome shotgun (WGS) entry which is preliminary data.</text>
</comment>
<dbReference type="PANTHER" id="PTHR33678">
    <property type="entry name" value="BLL1576 PROTEIN"/>
    <property type="match status" value="1"/>
</dbReference>
<dbReference type="EMBL" id="NWVD01000013">
    <property type="protein sequence ID" value="PCG07697.1"/>
    <property type="molecule type" value="Genomic_DNA"/>
</dbReference>
<evidence type="ECO:0000259" key="2">
    <source>
        <dbReference type="Pfam" id="PF03050"/>
    </source>
</evidence>
<feature type="coiled-coil region" evidence="1">
    <location>
        <begin position="47"/>
        <end position="107"/>
    </location>
</feature>
<dbReference type="RefSeq" id="WP_096614018.1">
    <property type="nucleotide sequence ID" value="NZ_NWVD01000013.1"/>
</dbReference>
<feature type="domain" description="Transposase IS66 central" evidence="2">
    <location>
        <begin position="203"/>
        <end position="492"/>
    </location>
</feature>
<proteinExistence type="predicted"/>
<dbReference type="Pfam" id="PF13007">
    <property type="entry name" value="LZ_Tnp_IS66"/>
    <property type="match status" value="1"/>
</dbReference>
<dbReference type="InterPro" id="IPR004291">
    <property type="entry name" value="Transposase_IS66_central"/>
</dbReference>
<feature type="domain" description="Transposase IS66 C-terminal" evidence="5">
    <location>
        <begin position="499"/>
        <end position="537"/>
    </location>
</feature>
<dbReference type="Proteomes" id="UP000218784">
    <property type="component" value="Unassembled WGS sequence"/>
</dbReference>
<evidence type="ECO:0000259" key="4">
    <source>
        <dbReference type="Pfam" id="PF13007"/>
    </source>
</evidence>
<dbReference type="InterPro" id="IPR024474">
    <property type="entry name" value="Znf_dom_IS66"/>
</dbReference>
<dbReference type="InterPro" id="IPR039552">
    <property type="entry name" value="IS66_C"/>
</dbReference>
<evidence type="ECO:0000313" key="7">
    <source>
        <dbReference type="Proteomes" id="UP000218784"/>
    </source>
</evidence>
<evidence type="ECO:0000259" key="3">
    <source>
        <dbReference type="Pfam" id="PF13005"/>
    </source>
</evidence>
<evidence type="ECO:0000313" key="6">
    <source>
        <dbReference type="EMBL" id="PCG07697.1"/>
    </source>
</evidence>
<organism evidence="6 7">
    <name type="scientific">Sphingomonas ginsenosidimutans</name>
    <dbReference type="NCBI Taxonomy" id="862134"/>
    <lineage>
        <taxon>Bacteria</taxon>
        <taxon>Pseudomonadati</taxon>
        <taxon>Pseudomonadota</taxon>
        <taxon>Alphaproteobacteria</taxon>
        <taxon>Sphingomonadales</taxon>
        <taxon>Sphingomonadaceae</taxon>
        <taxon>Sphingomonas</taxon>
    </lineage>
</organism>
<evidence type="ECO:0000259" key="5">
    <source>
        <dbReference type="Pfam" id="PF13817"/>
    </source>
</evidence>
<dbReference type="Pfam" id="PF03050">
    <property type="entry name" value="DDE_Tnp_IS66"/>
    <property type="match status" value="1"/>
</dbReference>
<sequence length="545" mass="60254">MSPGGIDIPENPDDVRALVAAMQARLVASEQALEAERTAHQTTREHLDAAKNAVKLTTLQIEKLKLQLARLRRMKFGQSSERLTLLADQLELTLEDLEAEHAHAACVVAGDVSPEVLQAPGRKPRREPLPAHLPRQEVIHPAPEADGCTACGGTMSALGEDVTEVLEYVPARFQVLRYVRPKLACTRCDAISQALAPALPVPRGRAGPGLLAHVVVSKFADHLPLYRQSQIYAREGVDLSRSTLADWLGQVSWLLQPLVDRIATHVMASPKLHADDTPVPVLAPGTGKTATGRLWVYLRDNRRWRPSDKPAALFRYSPDRKGERPREHLKAFTGFLQADAYAGFERLYDPDRKPGPITPVACWAHARRKLHDVFQADPSSVAAEGLRKIRDLYEVERGIVQDPHDDRRKARKLSKLTALDFFAWADNVLGQVSARTPLAEALRYAVRLKPALLAYTGDGRLEIDNNLAENALRGIAVGRKNWMFAGADCGGERAAAMYSLLETAKLNGVNPQHWLADVLHRVGQGHPINRLDELLPWNWTQATPA</sequence>
<keyword evidence="7" id="KW-1185">Reference proteome</keyword>
<gene>
    <name evidence="6" type="ORF">COA17_17140</name>
</gene>